<dbReference type="AlphaFoldDB" id="E9GSE8"/>
<keyword evidence="2" id="KW-1185">Reference proteome</keyword>
<organism evidence="1 2">
    <name type="scientific">Daphnia pulex</name>
    <name type="common">Water flea</name>
    <dbReference type="NCBI Taxonomy" id="6669"/>
    <lineage>
        <taxon>Eukaryota</taxon>
        <taxon>Metazoa</taxon>
        <taxon>Ecdysozoa</taxon>
        <taxon>Arthropoda</taxon>
        <taxon>Crustacea</taxon>
        <taxon>Branchiopoda</taxon>
        <taxon>Diplostraca</taxon>
        <taxon>Cladocera</taxon>
        <taxon>Anomopoda</taxon>
        <taxon>Daphniidae</taxon>
        <taxon>Daphnia</taxon>
    </lineage>
</organism>
<dbReference type="InParanoid" id="E9GSE8"/>
<protein>
    <submittedName>
        <fullName evidence="1">Uncharacterized protein</fullName>
    </submittedName>
</protein>
<gene>
    <name evidence="1" type="ORF">DAPPUDRAFT_247440</name>
</gene>
<accession>E9GSE8</accession>
<dbReference type="EMBL" id="GL732562">
    <property type="protein sequence ID" value="EFX77589.1"/>
    <property type="molecule type" value="Genomic_DNA"/>
</dbReference>
<dbReference type="HOGENOM" id="CLU_2981176_0_0_1"/>
<evidence type="ECO:0000313" key="1">
    <source>
        <dbReference type="EMBL" id="EFX77589.1"/>
    </source>
</evidence>
<dbReference type="Proteomes" id="UP000000305">
    <property type="component" value="Unassembled WGS sequence"/>
</dbReference>
<proteinExistence type="predicted"/>
<dbReference type="KEGG" id="dpx:DAPPUDRAFT_247440"/>
<evidence type="ECO:0000313" key="2">
    <source>
        <dbReference type="Proteomes" id="UP000000305"/>
    </source>
</evidence>
<reference evidence="1 2" key="1">
    <citation type="journal article" date="2011" name="Science">
        <title>The ecoresponsive genome of Daphnia pulex.</title>
        <authorList>
            <person name="Colbourne J.K."/>
            <person name="Pfrender M.E."/>
            <person name="Gilbert D."/>
            <person name="Thomas W.K."/>
            <person name="Tucker A."/>
            <person name="Oakley T.H."/>
            <person name="Tokishita S."/>
            <person name="Aerts A."/>
            <person name="Arnold G.J."/>
            <person name="Basu M.K."/>
            <person name="Bauer D.J."/>
            <person name="Caceres C.E."/>
            <person name="Carmel L."/>
            <person name="Casola C."/>
            <person name="Choi J.H."/>
            <person name="Detter J.C."/>
            <person name="Dong Q."/>
            <person name="Dusheyko S."/>
            <person name="Eads B.D."/>
            <person name="Frohlich T."/>
            <person name="Geiler-Samerotte K.A."/>
            <person name="Gerlach D."/>
            <person name="Hatcher P."/>
            <person name="Jogdeo S."/>
            <person name="Krijgsveld J."/>
            <person name="Kriventseva E.V."/>
            <person name="Kultz D."/>
            <person name="Laforsch C."/>
            <person name="Lindquist E."/>
            <person name="Lopez J."/>
            <person name="Manak J.R."/>
            <person name="Muller J."/>
            <person name="Pangilinan J."/>
            <person name="Patwardhan R.P."/>
            <person name="Pitluck S."/>
            <person name="Pritham E.J."/>
            <person name="Rechtsteiner A."/>
            <person name="Rho M."/>
            <person name="Rogozin I.B."/>
            <person name="Sakarya O."/>
            <person name="Salamov A."/>
            <person name="Schaack S."/>
            <person name="Shapiro H."/>
            <person name="Shiga Y."/>
            <person name="Skalitzky C."/>
            <person name="Smith Z."/>
            <person name="Souvorov A."/>
            <person name="Sung W."/>
            <person name="Tang Z."/>
            <person name="Tsuchiya D."/>
            <person name="Tu H."/>
            <person name="Vos H."/>
            <person name="Wang M."/>
            <person name="Wolf Y.I."/>
            <person name="Yamagata H."/>
            <person name="Yamada T."/>
            <person name="Ye Y."/>
            <person name="Shaw J.R."/>
            <person name="Andrews J."/>
            <person name="Crease T.J."/>
            <person name="Tang H."/>
            <person name="Lucas S.M."/>
            <person name="Robertson H.M."/>
            <person name="Bork P."/>
            <person name="Koonin E.V."/>
            <person name="Zdobnov E.M."/>
            <person name="Grigoriev I.V."/>
            <person name="Lynch M."/>
            <person name="Boore J.L."/>
        </authorList>
    </citation>
    <scope>NUCLEOTIDE SEQUENCE [LARGE SCALE GENOMIC DNA]</scope>
</reference>
<name>E9GSE8_DAPPU</name>
<sequence length="58" mass="6249">MRGSSSSSSEQAIANSCQGVSMVFLSSSEHMHYTTKVSEYVTLLTLSQGGGFEWQNKG</sequence>